<sequence length="232" mass="25166">MTFTLLVSTLGNTQIDTSMVSGYWQGERSSRRGWAGRGCRLHTGSRETTRQKTDGGVVKAGSRWDAAVTWDRNGGRDVTLGQDGTWGREGGVMTRIDWIPRLILVCVTVASGGSLGKRWVDEWPWGLGMAEQVTQAMTVPSASIHIPTEAACICTTLAYPGDVQRLSTSALPTCYSTTPPHDDTISAGLVHSSSAQVMGLVSDQQPMYDLHDPDHWYLAATTPSHHSIDHPT</sequence>
<name>A0ACD3A4G4_9AGAR</name>
<evidence type="ECO:0000313" key="2">
    <source>
        <dbReference type="Proteomes" id="UP000308600"/>
    </source>
</evidence>
<gene>
    <name evidence="1" type="ORF">BDN72DRAFT_864912</name>
</gene>
<dbReference type="EMBL" id="ML208905">
    <property type="protein sequence ID" value="TFK59737.1"/>
    <property type="molecule type" value="Genomic_DNA"/>
</dbReference>
<proteinExistence type="predicted"/>
<reference evidence="1 2" key="1">
    <citation type="journal article" date="2019" name="Nat. Ecol. Evol.">
        <title>Megaphylogeny resolves global patterns of mushroom evolution.</title>
        <authorList>
            <person name="Varga T."/>
            <person name="Krizsan K."/>
            <person name="Foldi C."/>
            <person name="Dima B."/>
            <person name="Sanchez-Garcia M."/>
            <person name="Sanchez-Ramirez S."/>
            <person name="Szollosi G.J."/>
            <person name="Szarkandi J.G."/>
            <person name="Papp V."/>
            <person name="Albert L."/>
            <person name="Andreopoulos W."/>
            <person name="Angelini C."/>
            <person name="Antonin V."/>
            <person name="Barry K.W."/>
            <person name="Bougher N.L."/>
            <person name="Buchanan P."/>
            <person name="Buyck B."/>
            <person name="Bense V."/>
            <person name="Catcheside P."/>
            <person name="Chovatia M."/>
            <person name="Cooper J."/>
            <person name="Damon W."/>
            <person name="Desjardin D."/>
            <person name="Finy P."/>
            <person name="Geml J."/>
            <person name="Haridas S."/>
            <person name="Hughes K."/>
            <person name="Justo A."/>
            <person name="Karasinski D."/>
            <person name="Kautmanova I."/>
            <person name="Kiss B."/>
            <person name="Kocsube S."/>
            <person name="Kotiranta H."/>
            <person name="LaButti K.M."/>
            <person name="Lechner B.E."/>
            <person name="Liimatainen K."/>
            <person name="Lipzen A."/>
            <person name="Lukacs Z."/>
            <person name="Mihaltcheva S."/>
            <person name="Morgado L.N."/>
            <person name="Niskanen T."/>
            <person name="Noordeloos M.E."/>
            <person name="Ohm R.A."/>
            <person name="Ortiz-Santana B."/>
            <person name="Ovrebo C."/>
            <person name="Racz N."/>
            <person name="Riley R."/>
            <person name="Savchenko A."/>
            <person name="Shiryaev A."/>
            <person name="Soop K."/>
            <person name="Spirin V."/>
            <person name="Szebenyi C."/>
            <person name="Tomsovsky M."/>
            <person name="Tulloss R.E."/>
            <person name="Uehling J."/>
            <person name="Grigoriev I.V."/>
            <person name="Vagvolgyi C."/>
            <person name="Papp T."/>
            <person name="Martin F.M."/>
            <person name="Miettinen O."/>
            <person name="Hibbett D.S."/>
            <person name="Nagy L.G."/>
        </authorList>
    </citation>
    <scope>NUCLEOTIDE SEQUENCE [LARGE SCALE GENOMIC DNA]</scope>
    <source>
        <strain evidence="1 2">NL-1719</strain>
    </source>
</reference>
<accession>A0ACD3A4G4</accession>
<organism evidence="1 2">
    <name type="scientific">Pluteus cervinus</name>
    <dbReference type="NCBI Taxonomy" id="181527"/>
    <lineage>
        <taxon>Eukaryota</taxon>
        <taxon>Fungi</taxon>
        <taxon>Dikarya</taxon>
        <taxon>Basidiomycota</taxon>
        <taxon>Agaricomycotina</taxon>
        <taxon>Agaricomycetes</taxon>
        <taxon>Agaricomycetidae</taxon>
        <taxon>Agaricales</taxon>
        <taxon>Pluteineae</taxon>
        <taxon>Pluteaceae</taxon>
        <taxon>Pluteus</taxon>
    </lineage>
</organism>
<dbReference type="Proteomes" id="UP000308600">
    <property type="component" value="Unassembled WGS sequence"/>
</dbReference>
<evidence type="ECO:0000313" key="1">
    <source>
        <dbReference type="EMBL" id="TFK59737.1"/>
    </source>
</evidence>
<keyword evidence="2" id="KW-1185">Reference proteome</keyword>
<protein>
    <submittedName>
        <fullName evidence="1">Uncharacterized protein</fullName>
    </submittedName>
</protein>